<proteinExistence type="predicted"/>
<dbReference type="PANTHER" id="PTHR45786:SF74">
    <property type="entry name" value="ATP-DEPENDENT DNA HELICASE"/>
    <property type="match status" value="1"/>
</dbReference>
<accession>A0AAE1JYJ6</accession>
<evidence type="ECO:0000313" key="2">
    <source>
        <dbReference type="Proteomes" id="UP001293593"/>
    </source>
</evidence>
<evidence type="ECO:0008006" key="3">
    <source>
        <dbReference type="Google" id="ProtNLM"/>
    </source>
</evidence>
<comment type="caution">
    <text evidence="1">The sequence shown here is derived from an EMBL/GenBank/DDBJ whole genome shotgun (WGS) entry which is preliminary data.</text>
</comment>
<sequence>MFCFTSMGGKIDHSINSRGGGPYSFVLSGQKHHLIESLLPPPGNPPVYAQLYIYDTDNEVSNRISSVSRHVNAEILDPTIVQMLKDCLDKHNSIVKKYRKAADIIKENVVPDLSIRLIRNGNSSVLSRQYNMPTTSELAALIVGDFDKSYTKRDIIVKRQNGHLQRIDELHMSYLPLQYPLLFPYGDNGYDSTNEHANESLSMTKKKKKLTPREYLAFRLMRRT</sequence>
<organism evidence="1 2">
    <name type="scientific">Acacia crassicarpa</name>
    <name type="common">northern wattle</name>
    <dbReference type="NCBI Taxonomy" id="499986"/>
    <lineage>
        <taxon>Eukaryota</taxon>
        <taxon>Viridiplantae</taxon>
        <taxon>Streptophyta</taxon>
        <taxon>Embryophyta</taxon>
        <taxon>Tracheophyta</taxon>
        <taxon>Spermatophyta</taxon>
        <taxon>Magnoliopsida</taxon>
        <taxon>eudicotyledons</taxon>
        <taxon>Gunneridae</taxon>
        <taxon>Pentapetalae</taxon>
        <taxon>rosids</taxon>
        <taxon>fabids</taxon>
        <taxon>Fabales</taxon>
        <taxon>Fabaceae</taxon>
        <taxon>Caesalpinioideae</taxon>
        <taxon>mimosoid clade</taxon>
        <taxon>Acacieae</taxon>
        <taxon>Acacia</taxon>
    </lineage>
</organism>
<protein>
    <recommendedName>
        <fullName evidence="3">Helitron helicase-like domain-containing protein</fullName>
    </recommendedName>
</protein>
<reference evidence="1" key="1">
    <citation type="submission" date="2023-10" db="EMBL/GenBank/DDBJ databases">
        <title>Chromosome-level genome of the transformable northern wattle, Acacia crassicarpa.</title>
        <authorList>
            <person name="Massaro I."/>
            <person name="Sinha N.R."/>
            <person name="Poethig S."/>
            <person name="Leichty A.R."/>
        </authorList>
    </citation>
    <scope>NUCLEOTIDE SEQUENCE</scope>
    <source>
        <strain evidence="1">Acra3RX</strain>
        <tissue evidence="1">Leaf</tissue>
    </source>
</reference>
<dbReference type="EMBL" id="JAWXYG010000003">
    <property type="protein sequence ID" value="KAK4277923.1"/>
    <property type="molecule type" value="Genomic_DNA"/>
</dbReference>
<keyword evidence="2" id="KW-1185">Reference proteome</keyword>
<gene>
    <name evidence="1" type="ORF">QN277_015842</name>
</gene>
<dbReference type="Proteomes" id="UP001293593">
    <property type="component" value="Unassembled WGS sequence"/>
</dbReference>
<dbReference type="AlphaFoldDB" id="A0AAE1JYJ6"/>
<dbReference type="PANTHER" id="PTHR45786">
    <property type="entry name" value="DNA BINDING PROTEIN-LIKE"/>
    <property type="match status" value="1"/>
</dbReference>
<evidence type="ECO:0000313" key="1">
    <source>
        <dbReference type="EMBL" id="KAK4277923.1"/>
    </source>
</evidence>
<name>A0AAE1JYJ6_9FABA</name>